<feature type="transmembrane region" description="Helical" evidence="1">
    <location>
        <begin position="21"/>
        <end position="40"/>
    </location>
</feature>
<feature type="transmembrane region" description="Helical" evidence="1">
    <location>
        <begin position="132"/>
        <end position="150"/>
    </location>
</feature>
<dbReference type="RefSeq" id="WP_109999535.1">
    <property type="nucleotide sequence ID" value="NZ_QGTZ01000005.1"/>
</dbReference>
<keyword evidence="1" id="KW-0812">Transmembrane</keyword>
<proteinExistence type="predicted"/>
<keyword evidence="1" id="KW-1133">Transmembrane helix</keyword>
<feature type="transmembrane region" description="Helical" evidence="1">
    <location>
        <begin position="276"/>
        <end position="298"/>
    </location>
</feature>
<organism evidence="2 3">
    <name type="scientific">Paenibacillus pabuli</name>
    <dbReference type="NCBI Taxonomy" id="1472"/>
    <lineage>
        <taxon>Bacteria</taxon>
        <taxon>Bacillati</taxon>
        <taxon>Bacillota</taxon>
        <taxon>Bacilli</taxon>
        <taxon>Bacillales</taxon>
        <taxon>Paenibacillaceae</taxon>
        <taxon>Paenibacillus</taxon>
    </lineage>
</organism>
<dbReference type="AlphaFoldDB" id="A0A855YB72"/>
<feature type="transmembrane region" description="Helical" evidence="1">
    <location>
        <begin position="208"/>
        <end position="228"/>
    </location>
</feature>
<dbReference type="Proteomes" id="UP000247078">
    <property type="component" value="Unassembled WGS sequence"/>
</dbReference>
<comment type="caution">
    <text evidence="2">The sequence shown here is derived from an EMBL/GenBank/DDBJ whole genome shotgun (WGS) entry which is preliminary data.</text>
</comment>
<evidence type="ECO:0000256" key="1">
    <source>
        <dbReference type="SAM" id="Phobius"/>
    </source>
</evidence>
<feature type="transmembrane region" description="Helical" evidence="1">
    <location>
        <begin position="46"/>
        <end position="63"/>
    </location>
</feature>
<feature type="transmembrane region" description="Helical" evidence="1">
    <location>
        <begin position="75"/>
        <end position="97"/>
    </location>
</feature>
<sequence length="440" mass="49538">MNESKSSSSSNKERVFLSMSAVLLIGVYFYPLLTLTSLYATGHLPYTLMAIFVIAGWLGQWVQHRLPTLSEKNTFIRWGAALLLGLLFSLVIALVWAFPLPELLTSVVWGVISAYIGLNFQPIFRSILIWRLQIWGVASAIVLSGAANGIEFMQPLLAYTGTIYAAGVISFVGWLVGQYSVQLDRAILNDGSKRIVLREFARANHQRLLWMLIVIAGIGAFPSLVAWLGPLRDRLLAWIRGLIGSSSNQEPPITPTAPNEPPMMPEGMEPAGEPSIFWDILGWVVMGAVAVVILWLILRLGQKVINKLMERFKGLLQPGQKKVEPRTEYVDISETLEAPTKTRKSWFRKKESLPLQEAERVRYYYRKWIDRAAHRGADIQGAHTPLEAAETIVQHEAREDDQKLSAMLPDTYNAVRYGKKAPDDSEMSEIDRIWKSYRSK</sequence>
<protein>
    <recommendedName>
        <fullName evidence="4">DUF4129 domain-containing protein</fullName>
    </recommendedName>
</protein>
<evidence type="ECO:0000313" key="2">
    <source>
        <dbReference type="EMBL" id="PWW40932.1"/>
    </source>
</evidence>
<keyword evidence="1" id="KW-0472">Membrane</keyword>
<evidence type="ECO:0008006" key="4">
    <source>
        <dbReference type="Google" id="ProtNLM"/>
    </source>
</evidence>
<evidence type="ECO:0000313" key="3">
    <source>
        <dbReference type="Proteomes" id="UP000247078"/>
    </source>
</evidence>
<feature type="transmembrane region" description="Helical" evidence="1">
    <location>
        <begin position="156"/>
        <end position="176"/>
    </location>
</feature>
<feature type="transmembrane region" description="Helical" evidence="1">
    <location>
        <begin position="103"/>
        <end position="120"/>
    </location>
</feature>
<gene>
    <name evidence="2" type="ORF">DET56_105205</name>
</gene>
<accession>A0A855YB72</accession>
<dbReference type="EMBL" id="QGTZ01000005">
    <property type="protein sequence ID" value="PWW40932.1"/>
    <property type="molecule type" value="Genomic_DNA"/>
</dbReference>
<name>A0A855YB72_9BACL</name>
<reference evidence="2 3" key="1">
    <citation type="submission" date="2018-05" db="EMBL/GenBank/DDBJ databases">
        <title>Freshwater and sediment microbial communities from various areas in North America, analyzing microbe dynamics in response to fracking.</title>
        <authorList>
            <person name="Lamendella R."/>
        </authorList>
    </citation>
    <scope>NUCLEOTIDE SEQUENCE [LARGE SCALE GENOMIC DNA]</scope>
    <source>
        <strain evidence="2 3">DB-3</strain>
    </source>
</reference>